<evidence type="ECO:0000313" key="1">
    <source>
        <dbReference type="EMBL" id="MBC1797116.1"/>
    </source>
</evidence>
<protein>
    <submittedName>
        <fullName evidence="1">Uncharacterized protein</fullName>
    </submittedName>
</protein>
<comment type="caution">
    <text evidence="1">The sequence shown here is derived from an EMBL/GenBank/DDBJ whole genome shotgun (WGS) entry which is preliminary data.</text>
</comment>
<name>A0A842AZJ8_9LIST</name>
<dbReference type="EMBL" id="JAARVD010000005">
    <property type="protein sequence ID" value="MBC1797116.1"/>
    <property type="molecule type" value="Genomic_DNA"/>
</dbReference>
<gene>
    <name evidence="1" type="ORF">HCA55_10260</name>
</gene>
<sequence length="56" mass="6088">MAHASFFRELFLIGSSYRVLYGTDAVTGQHVTDSRLAFDLLVLASSAFGVSSFATR</sequence>
<dbReference type="AlphaFoldDB" id="A0A842AZJ8"/>
<accession>A0A842AZJ8</accession>
<dbReference type="Proteomes" id="UP000548082">
    <property type="component" value="Unassembled WGS sequence"/>
</dbReference>
<dbReference type="RefSeq" id="WP_185545184.1">
    <property type="nucleotide sequence ID" value="NZ_JAARVD010000005.1"/>
</dbReference>
<reference evidence="1 2" key="1">
    <citation type="submission" date="2020-03" db="EMBL/GenBank/DDBJ databases">
        <title>Soil Listeria distribution.</title>
        <authorList>
            <person name="Liao J."/>
            <person name="Wiedmann M."/>
        </authorList>
    </citation>
    <scope>NUCLEOTIDE SEQUENCE [LARGE SCALE GENOMIC DNA]</scope>
    <source>
        <strain evidence="1 2">FSL L7-0990</strain>
    </source>
</reference>
<proteinExistence type="predicted"/>
<evidence type="ECO:0000313" key="2">
    <source>
        <dbReference type="Proteomes" id="UP000548082"/>
    </source>
</evidence>
<organism evidence="1 2">
    <name type="scientific">Listeria booriae</name>
    <dbReference type="NCBI Taxonomy" id="1552123"/>
    <lineage>
        <taxon>Bacteria</taxon>
        <taxon>Bacillati</taxon>
        <taxon>Bacillota</taxon>
        <taxon>Bacilli</taxon>
        <taxon>Bacillales</taxon>
        <taxon>Listeriaceae</taxon>
        <taxon>Listeria</taxon>
    </lineage>
</organism>